<reference evidence="1" key="1">
    <citation type="submission" date="2014-09" db="EMBL/GenBank/DDBJ databases">
        <authorList>
            <person name="Magalhaes I.L.F."/>
            <person name="Oliveira U."/>
            <person name="Santos F.R."/>
            <person name="Vidigal T.H.D.A."/>
            <person name="Brescovit A.D."/>
            <person name="Santos A.J."/>
        </authorList>
    </citation>
    <scope>NUCLEOTIDE SEQUENCE</scope>
    <source>
        <tissue evidence="1">Shoot tissue taken approximately 20 cm above the soil surface</tissue>
    </source>
</reference>
<evidence type="ECO:0000313" key="1">
    <source>
        <dbReference type="EMBL" id="JAE26127.1"/>
    </source>
</evidence>
<dbReference type="EMBL" id="GBRH01171769">
    <property type="protein sequence ID" value="JAE26127.1"/>
    <property type="molecule type" value="Transcribed_RNA"/>
</dbReference>
<name>A0A0A9GNV0_ARUDO</name>
<protein>
    <submittedName>
        <fullName evidence="1">Uncharacterized protein</fullName>
    </submittedName>
</protein>
<dbReference type="AlphaFoldDB" id="A0A0A9GNV0"/>
<proteinExistence type="predicted"/>
<reference evidence="1" key="2">
    <citation type="journal article" date="2015" name="Data Brief">
        <title>Shoot transcriptome of the giant reed, Arundo donax.</title>
        <authorList>
            <person name="Barrero R.A."/>
            <person name="Guerrero F.D."/>
            <person name="Moolhuijzen P."/>
            <person name="Goolsby J.A."/>
            <person name="Tidwell J."/>
            <person name="Bellgard S.E."/>
            <person name="Bellgard M.I."/>
        </authorList>
    </citation>
    <scope>NUCLEOTIDE SEQUENCE</scope>
    <source>
        <tissue evidence="1">Shoot tissue taken approximately 20 cm above the soil surface</tissue>
    </source>
</reference>
<accession>A0A0A9GNV0</accession>
<organism evidence="1">
    <name type="scientific">Arundo donax</name>
    <name type="common">Giant reed</name>
    <name type="synonym">Donax arundinaceus</name>
    <dbReference type="NCBI Taxonomy" id="35708"/>
    <lineage>
        <taxon>Eukaryota</taxon>
        <taxon>Viridiplantae</taxon>
        <taxon>Streptophyta</taxon>
        <taxon>Embryophyta</taxon>
        <taxon>Tracheophyta</taxon>
        <taxon>Spermatophyta</taxon>
        <taxon>Magnoliopsida</taxon>
        <taxon>Liliopsida</taxon>
        <taxon>Poales</taxon>
        <taxon>Poaceae</taxon>
        <taxon>PACMAD clade</taxon>
        <taxon>Arundinoideae</taxon>
        <taxon>Arundineae</taxon>
        <taxon>Arundo</taxon>
    </lineage>
</organism>
<sequence length="44" mass="4800">MALLRAMEGEGSRWKQADTLMSSYGGPSLKIPISSLIRSSECQI</sequence>